<dbReference type="PANTHER" id="PTHR11614">
    <property type="entry name" value="PHOSPHOLIPASE-RELATED"/>
    <property type="match status" value="1"/>
</dbReference>
<dbReference type="SUPFAM" id="SSF53474">
    <property type="entry name" value="alpha/beta-Hydrolases"/>
    <property type="match status" value="1"/>
</dbReference>
<dbReference type="InterPro" id="IPR051044">
    <property type="entry name" value="MAG_DAG_Lipase"/>
</dbReference>
<reference evidence="2" key="1">
    <citation type="journal article" date="2013" name="PLoS ONE">
        <title>Metagenomic insights into the carbohydrate-active enzymes carried by the microorganisms adhering to solid digesta in the rumen of cows.</title>
        <authorList>
            <person name="Wang L."/>
            <person name="Hatem A."/>
            <person name="Catalyurek U.V."/>
            <person name="Morrison M."/>
            <person name="Yu Z."/>
        </authorList>
    </citation>
    <scope>NUCLEOTIDE SEQUENCE</scope>
</reference>
<feature type="domain" description="Serine aminopeptidase S33" evidence="1">
    <location>
        <begin position="30"/>
        <end position="299"/>
    </location>
</feature>
<dbReference type="InterPro" id="IPR029058">
    <property type="entry name" value="AB_hydrolase_fold"/>
</dbReference>
<organism evidence="2">
    <name type="scientific">uncultured bacterium Contigcl_1565</name>
    <dbReference type="NCBI Taxonomy" id="1393654"/>
    <lineage>
        <taxon>Bacteria</taxon>
        <taxon>environmental samples</taxon>
    </lineage>
</organism>
<name>W0FM28_9BACT</name>
<proteinExistence type="predicted"/>
<dbReference type="EMBL" id="KC246862">
    <property type="protein sequence ID" value="AHF26006.1"/>
    <property type="molecule type" value="Genomic_DNA"/>
</dbReference>
<accession>W0FM28</accession>
<dbReference type="AlphaFoldDB" id="W0FM28"/>
<dbReference type="InterPro" id="IPR022742">
    <property type="entry name" value="Hydrolase_4"/>
</dbReference>
<dbReference type="Gene3D" id="3.40.50.1820">
    <property type="entry name" value="alpha/beta hydrolase"/>
    <property type="match status" value="1"/>
</dbReference>
<evidence type="ECO:0000313" key="2">
    <source>
        <dbReference type="EMBL" id="AHF26006.1"/>
    </source>
</evidence>
<protein>
    <submittedName>
        <fullName evidence="2">Lysophospholipase</fullName>
    </submittedName>
</protein>
<evidence type="ECO:0000259" key="1">
    <source>
        <dbReference type="Pfam" id="PF12146"/>
    </source>
</evidence>
<dbReference type="Pfam" id="PF12146">
    <property type="entry name" value="Hydrolase_4"/>
    <property type="match status" value="1"/>
</dbReference>
<sequence>MASCEKIIFPASIGGQARVAGFFYPTDEASPKGVVQICHGMAEYITRYDDVIRHFNLEGWHVAGLDMLGHGESYEANKAIGMPKGYFGKGKDAMAKTVADIMKMHDKAKERFGTNLPYILYGHSMGSMVARYIYSMPDYASEFKGFVFASTSAPNPAVGLGLFLSSLMCGLGQGEEEGKMLNSIAFGSYCKKIPDARTVFDWVCSDPNEVDKYISDPLCGFMFTNEGFRAMMVMMKFIQSKKAYAEAASAPAFMPYGREDPVGAYGTGVEEVASALKANGHSKIRTVDYGPQRHELMREAVREQYLKDLTDFFELVVG</sequence>